<accession>A0A1E3QUR6</accession>
<evidence type="ECO:0000313" key="1">
    <source>
        <dbReference type="EMBL" id="ODQ81419.1"/>
    </source>
</evidence>
<evidence type="ECO:0000313" key="2">
    <source>
        <dbReference type="Proteomes" id="UP000094336"/>
    </source>
</evidence>
<gene>
    <name evidence="1" type="ORF">BABINDRAFT_174071</name>
</gene>
<dbReference type="EMBL" id="KV454427">
    <property type="protein sequence ID" value="ODQ81419.1"/>
    <property type="molecule type" value="Genomic_DNA"/>
</dbReference>
<organism evidence="1 2">
    <name type="scientific">Babjeviella inositovora NRRL Y-12698</name>
    <dbReference type="NCBI Taxonomy" id="984486"/>
    <lineage>
        <taxon>Eukaryota</taxon>
        <taxon>Fungi</taxon>
        <taxon>Dikarya</taxon>
        <taxon>Ascomycota</taxon>
        <taxon>Saccharomycotina</taxon>
        <taxon>Pichiomycetes</taxon>
        <taxon>Serinales incertae sedis</taxon>
        <taxon>Babjeviella</taxon>
    </lineage>
</organism>
<protein>
    <submittedName>
        <fullName evidence="1">Uncharacterized protein</fullName>
    </submittedName>
</protein>
<feature type="non-terminal residue" evidence="1">
    <location>
        <position position="1"/>
    </location>
</feature>
<keyword evidence="2" id="KW-1185">Reference proteome</keyword>
<proteinExistence type="predicted"/>
<reference evidence="2" key="1">
    <citation type="submission" date="2016-05" db="EMBL/GenBank/DDBJ databases">
        <title>Comparative genomics of biotechnologically important yeasts.</title>
        <authorList>
            <consortium name="DOE Joint Genome Institute"/>
            <person name="Riley R."/>
            <person name="Haridas S."/>
            <person name="Wolfe K.H."/>
            <person name="Lopes M.R."/>
            <person name="Hittinger C.T."/>
            <person name="Goker M."/>
            <person name="Salamov A."/>
            <person name="Wisecaver J."/>
            <person name="Long T.M."/>
            <person name="Aerts A.L."/>
            <person name="Barry K."/>
            <person name="Choi C."/>
            <person name="Clum A."/>
            <person name="Coughlan A.Y."/>
            <person name="Deshpande S."/>
            <person name="Douglass A.P."/>
            <person name="Hanson S.J."/>
            <person name="Klenk H.-P."/>
            <person name="Labutti K."/>
            <person name="Lapidus A."/>
            <person name="Lindquist E."/>
            <person name="Lipzen A."/>
            <person name="Meier-Kolthoff J.P."/>
            <person name="Ohm R.A."/>
            <person name="Otillar R.P."/>
            <person name="Pangilinan J."/>
            <person name="Peng Y."/>
            <person name="Rokas A."/>
            <person name="Rosa C.A."/>
            <person name="Scheuner C."/>
            <person name="Sibirny A.A."/>
            <person name="Slot J.C."/>
            <person name="Stielow J.B."/>
            <person name="Sun H."/>
            <person name="Kurtzman C.P."/>
            <person name="Blackwell M."/>
            <person name="Grigoriev I.V."/>
            <person name="Jeffries T.W."/>
        </authorList>
    </citation>
    <scope>NUCLEOTIDE SEQUENCE [LARGE SCALE GENOMIC DNA]</scope>
    <source>
        <strain evidence="2">NRRL Y-12698</strain>
    </source>
</reference>
<dbReference type="Proteomes" id="UP000094336">
    <property type="component" value="Unassembled WGS sequence"/>
</dbReference>
<name>A0A1E3QUR6_9ASCO</name>
<dbReference type="AlphaFoldDB" id="A0A1E3QUR6"/>
<dbReference type="GeneID" id="30148806"/>
<dbReference type="RefSeq" id="XP_018986747.1">
    <property type="nucleotide sequence ID" value="XM_019130953.1"/>
</dbReference>
<sequence length="315" mass="35973">MEIFTIAGITFAVIGGATTAYNVGKLARIRRKTDPTESIHLDFSRCSKYQIERVCDITEISYSIKDEGGRHLYQVSKFKPTSNRTLGSLSHRKIACWSVFDKIQGMEVARIGSNKQTTFIEFHANVEYPGSVSNLPQDVEETRWDFLGVKEVTYTIRPKGTKQSKATSHQPQEVSNLIANLPPSIDIGHPKPSSEHFPLARYFPPLCAQIKEERSRKLIEVDRQKDWGKFQLRSDPKAGEYCWREYSAFLERISGKDMGYDEVHEQLSMMKSVPGGHRYLIYIDEEKVDLLVVLCIATSNLILSSKRNLWSRSNF</sequence>